<reference evidence="1" key="1">
    <citation type="journal article" date="2020" name="Stud. Mycol.">
        <title>101 Dothideomycetes genomes: a test case for predicting lifestyles and emergence of pathogens.</title>
        <authorList>
            <person name="Haridas S."/>
            <person name="Albert R."/>
            <person name="Binder M."/>
            <person name="Bloem J."/>
            <person name="Labutti K."/>
            <person name="Salamov A."/>
            <person name="Andreopoulos B."/>
            <person name="Baker S."/>
            <person name="Barry K."/>
            <person name="Bills G."/>
            <person name="Bluhm B."/>
            <person name="Cannon C."/>
            <person name="Castanera R."/>
            <person name="Culley D."/>
            <person name="Daum C."/>
            <person name="Ezra D."/>
            <person name="Gonzalez J."/>
            <person name="Henrissat B."/>
            <person name="Kuo A."/>
            <person name="Liang C."/>
            <person name="Lipzen A."/>
            <person name="Lutzoni F."/>
            <person name="Magnuson J."/>
            <person name="Mondo S."/>
            <person name="Nolan M."/>
            <person name="Ohm R."/>
            <person name="Pangilinan J."/>
            <person name="Park H.-J."/>
            <person name="Ramirez L."/>
            <person name="Alfaro M."/>
            <person name="Sun H."/>
            <person name="Tritt A."/>
            <person name="Yoshinaga Y."/>
            <person name="Zwiers L.-H."/>
            <person name="Turgeon B."/>
            <person name="Goodwin S."/>
            <person name="Spatafora J."/>
            <person name="Crous P."/>
            <person name="Grigoriev I."/>
        </authorList>
    </citation>
    <scope>NUCLEOTIDE SEQUENCE</scope>
    <source>
        <strain evidence="1">CBS 473.64</strain>
    </source>
</reference>
<dbReference type="Proteomes" id="UP000799753">
    <property type="component" value="Unassembled WGS sequence"/>
</dbReference>
<gene>
    <name evidence="1" type="ORF">P280DRAFT_526740</name>
</gene>
<evidence type="ECO:0000313" key="1">
    <source>
        <dbReference type="EMBL" id="KAF2640398.1"/>
    </source>
</evidence>
<evidence type="ECO:0000313" key="2">
    <source>
        <dbReference type="Proteomes" id="UP000799753"/>
    </source>
</evidence>
<dbReference type="OrthoDB" id="3565018at2759"/>
<organism evidence="1 2">
    <name type="scientific">Massarina eburnea CBS 473.64</name>
    <dbReference type="NCBI Taxonomy" id="1395130"/>
    <lineage>
        <taxon>Eukaryota</taxon>
        <taxon>Fungi</taxon>
        <taxon>Dikarya</taxon>
        <taxon>Ascomycota</taxon>
        <taxon>Pezizomycotina</taxon>
        <taxon>Dothideomycetes</taxon>
        <taxon>Pleosporomycetidae</taxon>
        <taxon>Pleosporales</taxon>
        <taxon>Massarineae</taxon>
        <taxon>Massarinaceae</taxon>
        <taxon>Massarina</taxon>
    </lineage>
</organism>
<dbReference type="AlphaFoldDB" id="A0A6A6S1U5"/>
<keyword evidence="2" id="KW-1185">Reference proteome</keyword>
<feature type="non-terminal residue" evidence="1">
    <location>
        <position position="1"/>
    </location>
</feature>
<name>A0A6A6S1U5_9PLEO</name>
<dbReference type="EMBL" id="MU006785">
    <property type="protein sequence ID" value="KAF2640398.1"/>
    <property type="molecule type" value="Genomic_DNA"/>
</dbReference>
<protein>
    <submittedName>
        <fullName evidence="1">Uncharacterized protein</fullName>
    </submittedName>
</protein>
<sequence>PYLSLEHGKSSTPIRQSSNVSNDSLKVVSLGIMLLEICYIPIEEILKPEDLGPNCQITETSYLHASRRWLMGNEEEGNFSYAFVEAISYCLQCFMNPGASLSNEAFLKTLEQKVLVPLEMEMDTLLFRPLQR</sequence>
<proteinExistence type="predicted"/>
<accession>A0A6A6S1U5</accession>